<feature type="region of interest" description="Disordered" evidence="1">
    <location>
        <begin position="214"/>
        <end position="234"/>
    </location>
</feature>
<evidence type="ECO:0000313" key="3">
    <source>
        <dbReference type="EMBL" id="GEU51857.1"/>
    </source>
</evidence>
<dbReference type="AlphaFoldDB" id="A0A6L2KT80"/>
<keyword evidence="2" id="KW-0812">Transmembrane</keyword>
<feature type="transmembrane region" description="Helical" evidence="2">
    <location>
        <begin position="73"/>
        <end position="93"/>
    </location>
</feature>
<proteinExistence type="predicted"/>
<protein>
    <submittedName>
        <fullName evidence="3">Uncharacterized protein</fullName>
    </submittedName>
</protein>
<evidence type="ECO:0000256" key="2">
    <source>
        <dbReference type="SAM" id="Phobius"/>
    </source>
</evidence>
<gene>
    <name evidence="3" type="ORF">Tci_023835</name>
</gene>
<name>A0A6L2KT80_TANCI</name>
<comment type="caution">
    <text evidence="3">The sequence shown here is derived from an EMBL/GenBank/DDBJ whole genome shotgun (WGS) entry which is preliminary data.</text>
</comment>
<keyword evidence="2" id="KW-0472">Membrane</keyword>
<evidence type="ECO:0000256" key="1">
    <source>
        <dbReference type="SAM" id="MobiDB-lite"/>
    </source>
</evidence>
<accession>A0A6L2KT80</accession>
<keyword evidence="2" id="KW-1133">Transmembrane helix</keyword>
<dbReference type="EMBL" id="BKCJ010002928">
    <property type="protein sequence ID" value="GEU51857.1"/>
    <property type="molecule type" value="Genomic_DNA"/>
</dbReference>
<feature type="transmembrane region" description="Helical" evidence="2">
    <location>
        <begin position="45"/>
        <end position="67"/>
    </location>
</feature>
<organism evidence="3">
    <name type="scientific">Tanacetum cinerariifolium</name>
    <name type="common">Dalmatian daisy</name>
    <name type="synonym">Chrysanthemum cinerariifolium</name>
    <dbReference type="NCBI Taxonomy" id="118510"/>
    <lineage>
        <taxon>Eukaryota</taxon>
        <taxon>Viridiplantae</taxon>
        <taxon>Streptophyta</taxon>
        <taxon>Embryophyta</taxon>
        <taxon>Tracheophyta</taxon>
        <taxon>Spermatophyta</taxon>
        <taxon>Magnoliopsida</taxon>
        <taxon>eudicotyledons</taxon>
        <taxon>Gunneridae</taxon>
        <taxon>Pentapetalae</taxon>
        <taxon>asterids</taxon>
        <taxon>campanulids</taxon>
        <taxon>Asterales</taxon>
        <taxon>Asteraceae</taxon>
        <taxon>Asteroideae</taxon>
        <taxon>Anthemideae</taxon>
        <taxon>Anthemidinae</taxon>
        <taxon>Tanacetum</taxon>
    </lineage>
</organism>
<reference evidence="3" key="1">
    <citation type="journal article" date="2019" name="Sci. Rep.">
        <title>Draft genome of Tanacetum cinerariifolium, the natural source of mosquito coil.</title>
        <authorList>
            <person name="Yamashiro T."/>
            <person name="Shiraishi A."/>
            <person name="Satake H."/>
            <person name="Nakayama K."/>
        </authorList>
    </citation>
    <scope>NUCLEOTIDE SEQUENCE</scope>
</reference>
<feature type="compositionally biased region" description="Polar residues" evidence="1">
    <location>
        <begin position="251"/>
        <end position="261"/>
    </location>
</feature>
<sequence>MAYFMAILTPESAWFCVMYCTFPTEGMRSIISMVFISLEGFLPSILLLVVIIVVIVIVAVNLVVVVIDAIVGVVIVVASIGVVFVVMIIRIVVIVDDGVSYITKLSFVIIGLEAVTLPSMLWGSPLMKASIIFSVFGTMFGHKTANSWNLLTPGDHIGLFYSDRLSVCIPPRQGIIDQAACASKAIATPFVISCRMVASVIAGVADAHQRGVVDLTGNEDPSDEDEGTRMGDPTGVSMSLVEISLEGNKSWESNISDSDNTGDGGKIAGRAITT</sequence>
<feature type="transmembrane region" description="Helical" evidence="2">
    <location>
        <begin position="12"/>
        <end position="38"/>
    </location>
</feature>
<feature type="region of interest" description="Disordered" evidence="1">
    <location>
        <begin position="251"/>
        <end position="274"/>
    </location>
</feature>